<dbReference type="InterPro" id="IPR001404">
    <property type="entry name" value="Hsp90_fam"/>
</dbReference>
<feature type="transmembrane region" description="Helical" evidence="15">
    <location>
        <begin position="6"/>
        <end position="28"/>
    </location>
</feature>
<dbReference type="InterPro" id="IPR015359">
    <property type="entry name" value="PLC_EF-hand-like"/>
</dbReference>
<dbReference type="HAMAP" id="MF_00505">
    <property type="entry name" value="HSP90"/>
    <property type="match status" value="1"/>
</dbReference>
<organism evidence="18 19">
    <name type="scientific">Dimorphilus gyrociliatus</name>
    <dbReference type="NCBI Taxonomy" id="2664684"/>
    <lineage>
        <taxon>Eukaryota</taxon>
        <taxon>Metazoa</taxon>
        <taxon>Spiralia</taxon>
        <taxon>Lophotrochozoa</taxon>
        <taxon>Annelida</taxon>
        <taxon>Polychaeta</taxon>
        <taxon>Polychaeta incertae sedis</taxon>
        <taxon>Dinophilidae</taxon>
        <taxon>Dimorphilus</taxon>
    </lineage>
</organism>
<dbReference type="SUPFAM" id="SSF54211">
    <property type="entry name" value="Ribosomal protein S5 domain 2-like"/>
    <property type="match status" value="1"/>
</dbReference>
<dbReference type="InterPro" id="IPR036890">
    <property type="entry name" value="HATPase_C_sf"/>
</dbReference>
<feature type="compositionally biased region" description="Acidic residues" evidence="14">
    <location>
        <begin position="1118"/>
        <end position="1129"/>
    </location>
</feature>
<keyword evidence="7" id="KW-0256">Endoplasmic reticulum</keyword>
<feature type="compositionally biased region" description="Basic and acidic residues" evidence="14">
    <location>
        <begin position="1107"/>
        <end position="1117"/>
    </location>
</feature>
<dbReference type="InterPro" id="IPR011992">
    <property type="entry name" value="EF-hand-dom_pair"/>
</dbReference>
<feature type="compositionally biased region" description="Basic and acidic residues" evidence="14">
    <location>
        <begin position="851"/>
        <end position="865"/>
    </location>
</feature>
<keyword evidence="11" id="KW-0325">Glycoprotein</keyword>
<dbReference type="PRINTS" id="PR00775">
    <property type="entry name" value="HEATSHOCK90"/>
</dbReference>
<evidence type="ECO:0000313" key="19">
    <source>
        <dbReference type="Proteomes" id="UP000549394"/>
    </source>
</evidence>
<dbReference type="CDD" id="cd16927">
    <property type="entry name" value="HATPase_Hsp90-like"/>
    <property type="match status" value="1"/>
</dbReference>
<dbReference type="GO" id="GO:0051082">
    <property type="term" value="F:unfolded protein binding"/>
    <property type="evidence" value="ECO:0007669"/>
    <property type="project" value="InterPro"/>
</dbReference>
<feature type="region of interest" description="Disordered" evidence="14">
    <location>
        <begin position="1558"/>
        <end position="1613"/>
    </location>
</feature>
<feature type="compositionally biased region" description="Basic and acidic residues" evidence="14">
    <location>
        <begin position="1590"/>
        <end position="1613"/>
    </location>
</feature>
<dbReference type="Pfam" id="PF13589">
    <property type="entry name" value="HATPase_c_3"/>
    <property type="match status" value="1"/>
</dbReference>
<protein>
    <recommendedName>
        <fullName evidence="3">phosphoinositide phospholipase C</fullName>
        <ecNumber evidence="3">3.1.4.11</ecNumber>
    </recommendedName>
</protein>
<keyword evidence="15" id="KW-1133">Transmembrane helix</keyword>
<dbReference type="SMART" id="SM00239">
    <property type="entry name" value="C2"/>
    <property type="match status" value="1"/>
</dbReference>
<dbReference type="PROSITE" id="PS00298">
    <property type="entry name" value="HSP90"/>
    <property type="match status" value="1"/>
</dbReference>
<dbReference type="SMART" id="SM00149">
    <property type="entry name" value="PLCYc"/>
    <property type="match status" value="1"/>
</dbReference>
<gene>
    <name evidence="18" type="ORF">DGYR_LOCUS6740</name>
</gene>
<keyword evidence="8" id="KW-0067">ATP-binding</keyword>
<dbReference type="SUPFAM" id="SSF51695">
    <property type="entry name" value="PLC-like phosphodiesterases"/>
    <property type="match status" value="1"/>
</dbReference>
<dbReference type="GO" id="GO:0004435">
    <property type="term" value="F:phosphatidylinositol-4,5-bisphosphate phospholipase C activity"/>
    <property type="evidence" value="ECO:0007669"/>
    <property type="project" value="UniProtKB-EC"/>
</dbReference>
<keyword evidence="4" id="KW-0732">Signal</keyword>
<dbReference type="PROSITE" id="PS50007">
    <property type="entry name" value="PIPLC_X_DOMAIN"/>
    <property type="match status" value="1"/>
</dbReference>
<dbReference type="CDD" id="cd00275">
    <property type="entry name" value="C2_PLC_like"/>
    <property type="match status" value="1"/>
</dbReference>
<dbReference type="GO" id="GO:0016042">
    <property type="term" value="P:lipid catabolic process"/>
    <property type="evidence" value="ECO:0007669"/>
    <property type="project" value="UniProtKB-KW"/>
</dbReference>
<keyword evidence="9" id="KW-0442">Lipid degradation</keyword>
<evidence type="ECO:0000256" key="12">
    <source>
        <dbReference type="ARBA" id="ARBA00023186"/>
    </source>
</evidence>
<dbReference type="Pfam" id="PF00388">
    <property type="entry name" value="PI-PLC-X"/>
    <property type="match status" value="1"/>
</dbReference>
<dbReference type="InterPro" id="IPR017946">
    <property type="entry name" value="PLC-like_Pdiesterase_TIM-brl"/>
</dbReference>
<dbReference type="InterPro" id="IPR000909">
    <property type="entry name" value="PLipase_C_PInositol-sp_X_dom"/>
</dbReference>
<accession>A0A7I8VRJ2</accession>
<dbReference type="SMART" id="SM00387">
    <property type="entry name" value="HATPase_c"/>
    <property type="match status" value="1"/>
</dbReference>
<dbReference type="Gene3D" id="3.30.230.80">
    <property type="match status" value="1"/>
</dbReference>
<dbReference type="EC" id="3.1.4.11" evidence="3"/>
<feature type="region of interest" description="Disordered" evidence="14">
    <location>
        <begin position="841"/>
        <end position="865"/>
    </location>
</feature>
<evidence type="ECO:0000313" key="18">
    <source>
        <dbReference type="EMBL" id="CAD5118349.1"/>
    </source>
</evidence>
<dbReference type="Pfam" id="PF00387">
    <property type="entry name" value="PI-PLC-Y"/>
    <property type="match status" value="1"/>
</dbReference>
<evidence type="ECO:0000256" key="10">
    <source>
        <dbReference type="ARBA" id="ARBA00023098"/>
    </source>
</evidence>
<dbReference type="Gene3D" id="1.20.120.790">
    <property type="entry name" value="Heat shock protein 90, C-terminal domain"/>
    <property type="match status" value="1"/>
</dbReference>
<dbReference type="InterPro" id="IPR020568">
    <property type="entry name" value="Ribosomal_Su5_D2-typ_SF"/>
</dbReference>
<evidence type="ECO:0000256" key="1">
    <source>
        <dbReference type="ARBA" id="ARBA00004319"/>
    </source>
</evidence>
<dbReference type="SMART" id="SM00148">
    <property type="entry name" value="PLCXc"/>
    <property type="match status" value="1"/>
</dbReference>
<dbReference type="InterPro" id="IPR035892">
    <property type="entry name" value="C2_domain_sf"/>
</dbReference>
<evidence type="ECO:0000256" key="5">
    <source>
        <dbReference type="ARBA" id="ARBA00022741"/>
    </source>
</evidence>
<dbReference type="GO" id="GO:0140662">
    <property type="term" value="F:ATP-dependent protein folding chaperone"/>
    <property type="evidence" value="ECO:0007669"/>
    <property type="project" value="InterPro"/>
</dbReference>
<dbReference type="SUPFAM" id="SSF49562">
    <property type="entry name" value="C2 domain (Calcium/lipid-binding domain, CaLB)"/>
    <property type="match status" value="1"/>
</dbReference>
<feature type="compositionally biased region" description="Acidic residues" evidence="14">
    <location>
        <begin position="1562"/>
        <end position="1589"/>
    </location>
</feature>
<feature type="compositionally biased region" description="Low complexity" evidence="14">
    <location>
        <begin position="579"/>
        <end position="595"/>
    </location>
</feature>
<dbReference type="GO" id="GO:0005524">
    <property type="term" value="F:ATP binding"/>
    <property type="evidence" value="ECO:0007669"/>
    <property type="project" value="UniProtKB-KW"/>
</dbReference>
<evidence type="ECO:0000256" key="13">
    <source>
        <dbReference type="ARBA" id="ARBA00023224"/>
    </source>
</evidence>
<evidence type="ECO:0000256" key="2">
    <source>
        <dbReference type="ARBA" id="ARBA00008239"/>
    </source>
</evidence>
<keyword evidence="10" id="KW-0443">Lipid metabolism</keyword>
<name>A0A7I8VRJ2_9ANNE</name>
<feature type="domain" description="PI-PLC Y-box" evidence="17">
    <location>
        <begin position="611"/>
        <end position="727"/>
    </location>
</feature>
<dbReference type="FunFam" id="3.40.50.11260:FF:000003">
    <property type="entry name" value="Heat shock protein 90"/>
    <property type="match status" value="1"/>
</dbReference>
<dbReference type="SUPFAM" id="SSF110942">
    <property type="entry name" value="HSP90 C-terminal domain"/>
    <property type="match status" value="1"/>
</dbReference>
<dbReference type="PROSITE" id="PS50004">
    <property type="entry name" value="C2"/>
    <property type="match status" value="1"/>
</dbReference>
<dbReference type="FunFam" id="3.20.20.190:FF:000039">
    <property type="entry name" value="Phosphoinositide phospholipase C"/>
    <property type="match status" value="1"/>
</dbReference>
<dbReference type="PROSITE" id="PS50008">
    <property type="entry name" value="PIPLC_Y_DOMAIN"/>
    <property type="match status" value="1"/>
</dbReference>
<dbReference type="FunFam" id="3.30.230.80:FF:000003">
    <property type="entry name" value="endoplasmin isoform X1"/>
    <property type="match status" value="1"/>
</dbReference>
<dbReference type="GO" id="GO:0005788">
    <property type="term" value="C:endoplasmic reticulum lumen"/>
    <property type="evidence" value="ECO:0007669"/>
    <property type="project" value="UniProtKB-SubCell"/>
</dbReference>
<keyword evidence="19" id="KW-1185">Reference proteome</keyword>
<dbReference type="Gene3D" id="3.30.565.10">
    <property type="entry name" value="Histidine kinase-like ATPase, C-terminal domain"/>
    <property type="match status" value="1"/>
</dbReference>
<proteinExistence type="inferred from homology"/>
<dbReference type="InterPro" id="IPR037196">
    <property type="entry name" value="HSP90_C"/>
</dbReference>
<feature type="region of interest" description="Disordered" evidence="14">
    <location>
        <begin position="1107"/>
        <end position="1133"/>
    </location>
</feature>
<keyword evidence="13" id="KW-0807">Transducer</keyword>
<evidence type="ECO:0000256" key="14">
    <source>
        <dbReference type="SAM" id="MobiDB-lite"/>
    </source>
</evidence>
<dbReference type="Gene3D" id="3.20.20.190">
    <property type="entry name" value="Phosphatidylinositol (PI) phosphodiesterase"/>
    <property type="match status" value="1"/>
</dbReference>
<dbReference type="InterPro" id="IPR000008">
    <property type="entry name" value="C2_dom"/>
</dbReference>
<reference evidence="18 19" key="1">
    <citation type="submission" date="2020-08" db="EMBL/GenBank/DDBJ databases">
        <authorList>
            <person name="Hejnol A."/>
        </authorList>
    </citation>
    <scope>NUCLEOTIDE SEQUENCE [LARGE SCALE GENOMIC DNA]</scope>
</reference>
<dbReference type="Pfam" id="PF00183">
    <property type="entry name" value="HSP90"/>
    <property type="match status" value="1"/>
</dbReference>
<sequence>MFELLYGSYGFIAIKLIILHILLTGLIFYMKLLKKNGKELIGVAIIGECLTVISWYMLPSTIATILCAAAFIYSYEYLSAPKVRQGRNVVFESDHDIGQTLRQEQLGLRFDDENQNSNDGLYRVKTNLSYIEVNNIIQGENFSTFGIINIGKISRIGPGSCKAASLPSLTDKDNCFNIILGWRQKYVTICGENQEECNNWKLGVERLVRYDFERKRNNFERTVFERIAEKNRLEDGTKYMDRELAVSTINKDMGFPVDINSAKEFFKTQAIRGKDFHYLDCQKFADFYRTITQIPYIVSLYERLLGDDYILSTDKIKSFIEEEQKEKFSISLLKTWMRNTERIAPVLNFSQDGFIKFLLSDEQNIFNREFTVVYQDMKRPLSDYFIATSHNTYLTGDQLKSKSDVNMYVKALTRSCRCVELDIWDGKNEPIITHGHTLCSKIPFVDVIKAIRQYAFEERQAKEGEGNSWEERLERMGNPFPVILSFENHCNLENQKIMAEMLQKELGEHLLTELPSGCSDTLPSPYDLRGKVIVKAKKLQNETEEESESESDDDDDEIVNVEEEIESTAAEETTIKPDSSNSSNSRKASIFSPSKSSANSKKVKVKVARELSDLIVICQAVHFKSFEDSAKLQNAHQMSSFAEGRSMKILKDEGKQFLKYNKRQLSRIYPSGKRVNSSNYDPVPLWCAGSQLVALNYQTSDRAMQINQGQFRDNGGCGYILKPDIMQKAEYSPNIQELKIQNYKVLVLKIISGHQLPATEKLFIQVHINGYENLKENRRSTKQQKCDGLYAEWNEHFSFKVLLPELAHVSFRVKKASKDSDLAHYTLPFRCLQQGLVSAESSDSADTVEESVGKSRDGSRTDDEVVQREEEAIKLDGLNVAQMKELREKAEKHTFQAEVDRMMKLIINSLYKNKEIFLRELISNASDALDKIRFLSVTDKGVMGDMDELSIKIKADKDNRMLHITDTGIGMTKADLINNLGTIAKSGTSEFLTKLGEASNQQEMTDMIGQFGVGFYSSFLVADKVIVTSKHNDDEQHIWESDAHSFTISKDPRGNTLGRGTTISLLLKEEAHEFLEQNTIKDLVKKYSQFINFNIYLWDSKTEKVEEADSEEAKPSSDDEDGKVEDEKDESQKKTVEKTVWDWVLLNDNKPIWTRKTSEVEDKEYHEFYKSFSKDHDNPMAFTHFVAEGEVTFKSILFVPKSSPHDMFQNYGKKIDQIKMYVRRVFITDNFEDMMPKYLSFVKGVVDSDDLPLNVSRETLQQHKLLKVIKKKLVRKTLDMIKKLSKEDFETFWKEFSTNIKLGVIEDHSNRTRLAKLLRFQSSNSKDGVTSLADYIERMKEKQESIFFVAGSNRAEVEQSPFVERLLKKGYEVLYLTEPVDEYCIQALPEFDNKKFQNVAKEGVKIDDSEKAKERKEAIEKDFESLTTWLKEDALKDKIEKAVVSERLTTSPCALIASSYGWSGNMERIMKAQAYQKAGDTSNQYYATQKKTLEINPRHPLVKELKKRVDTNKEDQTTKDLAIVLMETATLRSGYGLQDTSGFAERIEHMLRLSLNVPLDEKVEDEPEEAGEEDDEEEVGNEDEVEDEADEKKPEVAEKVEEAADSDTKKDEL</sequence>
<feature type="region of interest" description="Disordered" evidence="14">
    <location>
        <begin position="538"/>
        <end position="595"/>
    </location>
</feature>
<dbReference type="OrthoDB" id="5426351at2759"/>
<evidence type="ECO:0000259" key="16">
    <source>
        <dbReference type="PROSITE" id="PS50004"/>
    </source>
</evidence>
<comment type="similarity">
    <text evidence="2">Belongs to the heat shock protein 90 family.</text>
</comment>
<dbReference type="SUPFAM" id="SSF55874">
    <property type="entry name" value="ATPase domain of HSP90 chaperone/DNA topoisomerase II/histidine kinase"/>
    <property type="match status" value="1"/>
</dbReference>
<evidence type="ECO:0000256" key="6">
    <source>
        <dbReference type="ARBA" id="ARBA00022801"/>
    </source>
</evidence>
<dbReference type="InterPro" id="IPR019805">
    <property type="entry name" value="Heat_shock_protein_90_CS"/>
</dbReference>
<dbReference type="GO" id="GO:0016887">
    <property type="term" value="F:ATP hydrolysis activity"/>
    <property type="evidence" value="ECO:0007669"/>
    <property type="project" value="InterPro"/>
</dbReference>
<dbReference type="EMBL" id="CAJFCJ010000008">
    <property type="protein sequence ID" value="CAD5118349.1"/>
    <property type="molecule type" value="Genomic_DNA"/>
</dbReference>
<dbReference type="SUPFAM" id="SSF47473">
    <property type="entry name" value="EF-hand"/>
    <property type="match status" value="1"/>
</dbReference>
<evidence type="ECO:0000256" key="4">
    <source>
        <dbReference type="ARBA" id="ARBA00022729"/>
    </source>
</evidence>
<evidence type="ECO:0000256" key="8">
    <source>
        <dbReference type="ARBA" id="ARBA00022840"/>
    </source>
</evidence>
<keyword evidence="12" id="KW-0143">Chaperone</keyword>
<keyword evidence="15" id="KW-0812">Transmembrane</keyword>
<evidence type="ECO:0000256" key="7">
    <source>
        <dbReference type="ARBA" id="ARBA00022824"/>
    </source>
</evidence>
<dbReference type="PANTHER" id="PTHR11528">
    <property type="entry name" value="HEAT SHOCK PROTEIN 90 FAMILY MEMBER"/>
    <property type="match status" value="1"/>
</dbReference>
<feature type="compositionally biased region" description="Acidic residues" evidence="14">
    <location>
        <begin position="542"/>
        <end position="566"/>
    </location>
</feature>
<keyword evidence="15" id="KW-0472">Membrane</keyword>
<dbReference type="Gene3D" id="2.60.40.150">
    <property type="entry name" value="C2 domain"/>
    <property type="match status" value="1"/>
</dbReference>
<evidence type="ECO:0000256" key="11">
    <source>
        <dbReference type="ARBA" id="ARBA00023180"/>
    </source>
</evidence>
<dbReference type="Proteomes" id="UP000549394">
    <property type="component" value="Unassembled WGS sequence"/>
</dbReference>
<evidence type="ECO:0000256" key="9">
    <source>
        <dbReference type="ARBA" id="ARBA00022963"/>
    </source>
</evidence>
<keyword evidence="5" id="KW-0547">Nucleotide-binding</keyword>
<dbReference type="InterPro" id="IPR003594">
    <property type="entry name" value="HATPase_dom"/>
</dbReference>
<dbReference type="NCBIfam" id="NF003555">
    <property type="entry name" value="PRK05218.1"/>
    <property type="match status" value="1"/>
</dbReference>
<dbReference type="FunFam" id="3.30.565.10:FF:000005">
    <property type="entry name" value="Heat shock protein 90"/>
    <property type="match status" value="1"/>
</dbReference>
<dbReference type="InterPro" id="IPR020575">
    <property type="entry name" value="Hsp90_N"/>
</dbReference>
<evidence type="ECO:0000256" key="3">
    <source>
        <dbReference type="ARBA" id="ARBA00012368"/>
    </source>
</evidence>
<comment type="subcellular location">
    <subcellularLocation>
        <location evidence="1">Endoplasmic reticulum lumen</location>
    </subcellularLocation>
</comment>
<dbReference type="Gene3D" id="1.10.238.10">
    <property type="entry name" value="EF-hand"/>
    <property type="match status" value="1"/>
</dbReference>
<dbReference type="FunFam" id="1.20.120.790:FF:000003">
    <property type="entry name" value="Heat shock protein 90"/>
    <property type="match status" value="1"/>
</dbReference>
<evidence type="ECO:0000256" key="15">
    <source>
        <dbReference type="SAM" id="Phobius"/>
    </source>
</evidence>
<dbReference type="GO" id="GO:0035556">
    <property type="term" value="P:intracellular signal transduction"/>
    <property type="evidence" value="ECO:0007669"/>
    <property type="project" value="InterPro"/>
</dbReference>
<dbReference type="Pfam" id="PF09279">
    <property type="entry name" value="EF-hand_like"/>
    <property type="match status" value="1"/>
</dbReference>
<comment type="caution">
    <text evidence="18">The sequence shown here is derived from an EMBL/GenBank/DDBJ whole genome shotgun (WGS) entry which is preliminary data.</text>
</comment>
<dbReference type="Gene3D" id="3.40.50.11260">
    <property type="match status" value="1"/>
</dbReference>
<dbReference type="InterPro" id="IPR001711">
    <property type="entry name" value="PLipase_C_Pinositol-sp_Y"/>
</dbReference>
<feature type="domain" description="C2" evidence="16">
    <location>
        <begin position="727"/>
        <end position="842"/>
    </location>
</feature>
<evidence type="ECO:0000259" key="17">
    <source>
        <dbReference type="PROSITE" id="PS50008"/>
    </source>
</evidence>
<keyword evidence="6" id="KW-0378">Hydrolase</keyword>